<dbReference type="EMBL" id="FMYL01000011">
    <property type="protein sequence ID" value="SDC18738.1"/>
    <property type="molecule type" value="Genomic_DNA"/>
</dbReference>
<dbReference type="OrthoDB" id="9758793at2"/>
<sequence>MTHTTDNNSTMTPAECLQDINFTAQFLLENDAGIKAKNWVVYPENIQKILEAQKEKVVDVKTVRDCIALVRPFLNAIRKAHIGLQSESLLSLFLKTSEPNKEESVTTQKLSELTSYIAVPSFGLSVKKQLESLIENNQDNILHAKYLILDLRKNGGGFDDAAEPLFKLLGEAEYWSEIPQIYISPANIQAYKDLQNRIPDEELKAQLAAIIKKMQSKKNGWAYTTEDNTALQSKKITKKDVLANPVKVVVLIDENCGSSGEEFVKSVRQNPRVVTMGQNTYGALDASNVREKQTPSKKLYIWYATTYVHRRAGQEIDNIGIPPSIKLPKPVDQQAYDNEVKLAQNYLENVKDK</sequence>
<keyword evidence="3" id="KW-1185">Reference proteome</keyword>
<accession>A0A1G6JJA8</accession>
<evidence type="ECO:0000259" key="1">
    <source>
        <dbReference type="SMART" id="SM00245"/>
    </source>
</evidence>
<dbReference type="GO" id="GO:0006508">
    <property type="term" value="P:proteolysis"/>
    <property type="evidence" value="ECO:0007669"/>
    <property type="project" value="InterPro"/>
</dbReference>
<dbReference type="InterPro" id="IPR029045">
    <property type="entry name" value="ClpP/crotonase-like_dom_sf"/>
</dbReference>
<evidence type="ECO:0000313" key="2">
    <source>
        <dbReference type="EMBL" id="SDC18738.1"/>
    </source>
</evidence>
<dbReference type="GO" id="GO:0030288">
    <property type="term" value="C:outer membrane-bounded periplasmic space"/>
    <property type="evidence" value="ECO:0007669"/>
    <property type="project" value="TreeGrafter"/>
</dbReference>
<dbReference type="CDD" id="cd06567">
    <property type="entry name" value="Peptidase_S41"/>
    <property type="match status" value="1"/>
</dbReference>
<dbReference type="SMART" id="SM00245">
    <property type="entry name" value="TSPc"/>
    <property type="match status" value="1"/>
</dbReference>
<reference evidence="3" key="1">
    <citation type="submission" date="2016-09" db="EMBL/GenBank/DDBJ databases">
        <authorList>
            <person name="Varghese N."/>
            <person name="Submissions S."/>
        </authorList>
    </citation>
    <scope>NUCLEOTIDE SEQUENCE [LARGE SCALE GENOMIC DNA]</scope>
    <source>
        <strain evidence="3">ANC 4422</strain>
    </source>
</reference>
<name>A0A1G6JJA8_9GAMM</name>
<dbReference type="RefSeq" id="WP_092749621.1">
    <property type="nucleotide sequence ID" value="NZ_FMYL01000011.1"/>
</dbReference>
<organism evidence="2 3">
    <name type="scientific">Acinetobacter boissieri</name>
    <dbReference type="NCBI Taxonomy" id="1219383"/>
    <lineage>
        <taxon>Bacteria</taxon>
        <taxon>Pseudomonadati</taxon>
        <taxon>Pseudomonadota</taxon>
        <taxon>Gammaproteobacteria</taxon>
        <taxon>Moraxellales</taxon>
        <taxon>Moraxellaceae</taxon>
        <taxon>Acinetobacter</taxon>
    </lineage>
</organism>
<dbReference type="GO" id="GO:0007165">
    <property type="term" value="P:signal transduction"/>
    <property type="evidence" value="ECO:0007669"/>
    <property type="project" value="TreeGrafter"/>
</dbReference>
<dbReference type="GO" id="GO:0004175">
    <property type="term" value="F:endopeptidase activity"/>
    <property type="evidence" value="ECO:0007669"/>
    <property type="project" value="TreeGrafter"/>
</dbReference>
<gene>
    <name evidence="2" type="ORF">SAMN05421733_11162</name>
</gene>
<dbReference type="Proteomes" id="UP000242501">
    <property type="component" value="Unassembled WGS sequence"/>
</dbReference>
<feature type="domain" description="Tail specific protease" evidence="1">
    <location>
        <begin position="86"/>
        <end position="328"/>
    </location>
</feature>
<evidence type="ECO:0000313" key="3">
    <source>
        <dbReference type="Proteomes" id="UP000242501"/>
    </source>
</evidence>
<dbReference type="InterPro" id="IPR005151">
    <property type="entry name" value="Tail-specific_protease"/>
</dbReference>
<dbReference type="STRING" id="1219383.SAMN05421733_11162"/>
<dbReference type="PANTHER" id="PTHR32060:SF30">
    <property type="entry name" value="CARBOXY-TERMINAL PROCESSING PROTEASE CTPA"/>
    <property type="match status" value="1"/>
</dbReference>
<dbReference type="Gene3D" id="3.90.226.10">
    <property type="entry name" value="2-enoyl-CoA Hydratase, Chain A, domain 1"/>
    <property type="match status" value="1"/>
</dbReference>
<protein>
    <submittedName>
        <fullName evidence="2">Peptidase family S41</fullName>
    </submittedName>
</protein>
<dbReference type="AlphaFoldDB" id="A0A1G6JJA8"/>
<dbReference type="PANTHER" id="PTHR32060">
    <property type="entry name" value="TAIL-SPECIFIC PROTEASE"/>
    <property type="match status" value="1"/>
</dbReference>
<proteinExistence type="predicted"/>
<dbReference type="SUPFAM" id="SSF52096">
    <property type="entry name" value="ClpP/crotonase"/>
    <property type="match status" value="1"/>
</dbReference>
<dbReference type="Pfam" id="PF03572">
    <property type="entry name" value="Peptidase_S41"/>
    <property type="match status" value="1"/>
</dbReference>
<dbReference type="GO" id="GO:0008236">
    <property type="term" value="F:serine-type peptidase activity"/>
    <property type="evidence" value="ECO:0007669"/>
    <property type="project" value="InterPro"/>
</dbReference>